<comment type="caution">
    <text evidence="1">The sequence shown here is derived from an EMBL/GenBank/DDBJ whole genome shotgun (WGS) entry which is preliminary data.</text>
</comment>
<reference evidence="1" key="2">
    <citation type="submission" date="2020-11" db="EMBL/GenBank/DDBJ databases">
        <authorList>
            <person name="McCartney M.A."/>
            <person name="Auch B."/>
            <person name="Kono T."/>
            <person name="Mallez S."/>
            <person name="Becker A."/>
            <person name="Gohl D.M."/>
            <person name="Silverstein K.A.T."/>
            <person name="Koren S."/>
            <person name="Bechman K.B."/>
            <person name="Herman A."/>
            <person name="Abrahante J.E."/>
            <person name="Garbe J."/>
        </authorList>
    </citation>
    <scope>NUCLEOTIDE SEQUENCE</scope>
    <source>
        <strain evidence="1">Duluth1</strain>
        <tissue evidence="1">Whole animal</tissue>
    </source>
</reference>
<dbReference type="EMBL" id="JAIWYP010000015">
    <property type="protein sequence ID" value="KAH3704900.1"/>
    <property type="molecule type" value="Genomic_DNA"/>
</dbReference>
<organism evidence="1 2">
    <name type="scientific">Dreissena polymorpha</name>
    <name type="common">Zebra mussel</name>
    <name type="synonym">Mytilus polymorpha</name>
    <dbReference type="NCBI Taxonomy" id="45954"/>
    <lineage>
        <taxon>Eukaryota</taxon>
        <taxon>Metazoa</taxon>
        <taxon>Spiralia</taxon>
        <taxon>Lophotrochozoa</taxon>
        <taxon>Mollusca</taxon>
        <taxon>Bivalvia</taxon>
        <taxon>Autobranchia</taxon>
        <taxon>Heteroconchia</taxon>
        <taxon>Euheterodonta</taxon>
        <taxon>Imparidentia</taxon>
        <taxon>Neoheterodontei</taxon>
        <taxon>Myida</taxon>
        <taxon>Dreissenoidea</taxon>
        <taxon>Dreissenidae</taxon>
        <taxon>Dreissena</taxon>
    </lineage>
</organism>
<evidence type="ECO:0000313" key="2">
    <source>
        <dbReference type="Proteomes" id="UP000828390"/>
    </source>
</evidence>
<protein>
    <submittedName>
        <fullName evidence="1">Uncharacterized protein</fullName>
    </submittedName>
</protein>
<dbReference type="Proteomes" id="UP000828390">
    <property type="component" value="Unassembled WGS sequence"/>
</dbReference>
<reference evidence="1" key="1">
    <citation type="journal article" date="2019" name="bioRxiv">
        <title>The Genome of the Zebra Mussel, Dreissena polymorpha: A Resource for Invasive Species Research.</title>
        <authorList>
            <person name="McCartney M.A."/>
            <person name="Auch B."/>
            <person name="Kono T."/>
            <person name="Mallez S."/>
            <person name="Zhang Y."/>
            <person name="Obille A."/>
            <person name="Becker A."/>
            <person name="Abrahante J.E."/>
            <person name="Garbe J."/>
            <person name="Badalamenti J.P."/>
            <person name="Herman A."/>
            <person name="Mangelson H."/>
            <person name="Liachko I."/>
            <person name="Sullivan S."/>
            <person name="Sone E.D."/>
            <person name="Koren S."/>
            <person name="Silverstein K.A.T."/>
            <person name="Beckman K.B."/>
            <person name="Gohl D.M."/>
        </authorList>
    </citation>
    <scope>NUCLEOTIDE SEQUENCE</scope>
    <source>
        <strain evidence="1">Duluth1</strain>
        <tissue evidence="1">Whole animal</tissue>
    </source>
</reference>
<keyword evidence="2" id="KW-1185">Reference proteome</keyword>
<dbReference type="AlphaFoldDB" id="A0A9D3YU34"/>
<sequence>MKRTKCLLLKDCGTLDMTIFMENTPRETPWWPCFKKITTIFKLIQDIIRTNVLTKFYEDWTINISFKEKNAPSIGSHIFQPTGTILELIQYIIVTILLTKFHEDQTINVAPRVLTRKNAPPPCVHVFQATGSIFKLIQDINVLTRKNAQPPGGHVFQPTGTNFNIVQDFISTNLLTKFYGDRKINMASGVLTRQMLTPHDA</sequence>
<accession>A0A9D3YU34</accession>
<evidence type="ECO:0000313" key="1">
    <source>
        <dbReference type="EMBL" id="KAH3704900.1"/>
    </source>
</evidence>
<proteinExistence type="predicted"/>
<name>A0A9D3YU34_DREPO</name>
<gene>
    <name evidence="1" type="ORF">DPMN_079961</name>
</gene>